<dbReference type="GO" id="GO:0015074">
    <property type="term" value="P:DNA integration"/>
    <property type="evidence" value="ECO:0007669"/>
    <property type="project" value="InterPro"/>
</dbReference>
<evidence type="ECO:0000313" key="6">
    <source>
        <dbReference type="Proteomes" id="UP000515312"/>
    </source>
</evidence>
<dbReference type="GO" id="GO:0006310">
    <property type="term" value="P:DNA recombination"/>
    <property type="evidence" value="ECO:0007669"/>
    <property type="project" value="UniProtKB-KW"/>
</dbReference>
<dbReference type="GO" id="GO:0003677">
    <property type="term" value="F:DNA binding"/>
    <property type="evidence" value="ECO:0007669"/>
    <property type="project" value="UniProtKB-KW"/>
</dbReference>
<dbReference type="PANTHER" id="PTHR30349:SF64">
    <property type="entry name" value="PROPHAGE INTEGRASE INTD-RELATED"/>
    <property type="match status" value="1"/>
</dbReference>
<dbReference type="EMBL" id="CP060394">
    <property type="protein sequence ID" value="QNI32085.1"/>
    <property type="molecule type" value="Genomic_DNA"/>
</dbReference>
<dbReference type="AlphaFoldDB" id="A0A7G8BHR5"/>
<gene>
    <name evidence="5" type="ORF">H7849_24320</name>
</gene>
<dbReference type="Pfam" id="PF00589">
    <property type="entry name" value="Phage_integrase"/>
    <property type="match status" value="1"/>
</dbReference>
<keyword evidence="6" id="KW-1185">Reference proteome</keyword>
<dbReference type="InterPro" id="IPR010998">
    <property type="entry name" value="Integrase_recombinase_N"/>
</dbReference>
<dbReference type="InterPro" id="IPR011010">
    <property type="entry name" value="DNA_brk_join_enz"/>
</dbReference>
<protein>
    <submittedName>
        <fullName evidence="5">Site-specific integrase</fullName>
    </submittedName>
</protein>
<dbReference type="InterPro" id="IPR002104">
    <property type="entry name" value="Integrase_catalytic"/>
</dbReference>
<dbReference type="SUPFAM" id="SSF56349">
    <property type="entry name" value="DNA breaking-rejoining enzymes"/>
    <property type="match status" value="1"/>
</dbReference>
<evidence type="ECO:0000256" key="1">
    <source>
        <dbReference type="ARBA" id="ARBA00008857"/>
    </source>
</evidence>
<name>A0A7G8BHR5_9BACT</name>
<comment type="similarity">
    <text evidence="1">Belongs to the 'phage' integrase family.</text>
</comment>
<dbReference type="PROSITE" id="PS51898">
    <property type="entry name" value="TYR_RECOMBINASE"/>
    <property type="match status" value="1"/>
</dbReference>
<keyword evidence="3" id="KW-0233">DNA recombination</keyword>
<accession>A0A7G8BHR5</accession>
<dbReference type="InterPro" id="IPR013762">
    <property type="entry name" value="Integrase-like_cat_sf"/>
</dbReference>
<evidence type="ECO:0000259" key="4">
    <source>
        <dbReference type="PROSITE" id="PS51898"/>
    </source>
</evidence>
<dbReference type="InterPro" id="IPR050090">
    <property type="entry name" value="Tyrosine_recombinase_XerCD"/>
</dbReference>
<dbReference type="Gene3D" id="1.10.150.130">
    <property type="match status" value="1"/>
</dbReference>
<sequence>MGTFKRGRIYWYEFRFRGVRIRESSYSPIRAVAERKEREHRRNLELGNAGLKRIESPLKVAQAITVLLEEKIPHWEPSTLENNGRSWKHLSPHFGKLLLDEVSARDISRYQLTRKKEGAGNRTINMEIELLRQVMIKHRRWQLISPDVRMLKEREDIGKALRPDEQVRLLDAAKKSVSQSLYPAILLSIHSGMRINELRHLRWHQVDLAKNEIVVGRSKTLAGEGRVIPLSATALICIKEWKARFPEAKLYHFVFPSERYRLYRDKDTLALTAEVYSHDPAKPMGAWKRSWISCQKRAQVSCRWHDLRHTFVSRMGENGVPDQTLMAITGHLSRKMLERYSHARMESKRAAVRTLDSTLEAEAVQQNESSMLIRPRYNREELYEKVWTMPVRIVAREYGVSDAAIAKACRRLQVPVPGRGYWAKRAANRSVKPRPPLLPKT</sequence>
<proteinExistence type="inferred from homology"/>
<dbReference type="Proteomes" id="UP000515312">
    <property type="component" value="Chromosome"/>
</dbReference>
<dbReference type="Gene3D" id="1.10.443.10">
    <property type="entry name" value="Intergrase catalytic core"/>
    <property type="match status" value="1"/>
</dbReference>
<dbReference type="PANTHER" id="PTHR30349">
    <property type="entry name" value="PHAGE INTEGRASE-RELATED"/>
    <property type="match status" value="1"/>
</dbReference>
<reference evidence="5 6" key="1">
    <citation type="submission" date="2020-08" db="EMBL/GenBank/DDBJ databases">
        <title>Edaphobacter telluris sp. nov. and Acidobacterium dinghuensis sp. nov., two acidobacteria isolated from forest soil.</title>
        <authorList>
            <person name="Fu J."/>
            <person name="Qiu L."/>
        </authorList>
    </citation>
    <scope>NUCLEOTIDE SEQUENCE [LARGE SCALE GENOMIC DNA]</scope>
    <source>
        <strain evidence="5">4Y35</strain>
    </source>
</reference>
<evidence type="ECO:0000313" key="5">
    <source>
        <dbReference type="EMBL" id="QNI32085.1"/>
    </source>
</evidence>
<evidence type="ECO:0000256" key="2">
    <source>
        <dbReference type="ARBA" id="ARBA00023125"/>
    </source>
</evidence>
<keyword evidence="2" id="KW-0238">DNA-binding</keyword>
<dbReference type="KEGG" id="adin:H7849_24320"/>
<evidence type="ECO:0000256" key="3">
    <source>
        <dbReference type="ARBA" id="ARBA00023172"/>
    </source>
</evidence>
<dbReference type="RefSeq" id="WP_186743041.1">
    <property type="nucleotide sequence ID" value="NZ_CP060394.1"/>
</dbReference>
<feature type="domain" description="Tyr recombinase" evidence="4">
    <location>
        <begin position="156"/>
        <end position="353"/>
    </location>
</feature>
<organism evidence="5 6">
    <name type="scientific">Alloacidobacterium dinghuense</name>
    <dbReference type="NCBI Taxonomy" id="2763107"/>
    <lineage>
        <taxon>Bacteria</taxon>
        <taxon>Pseudomonadati</taxon>
        <taxon>Acidobacteriota</taxon>
        <taxon>Terriglobia</taxon>
        <taxon>Terriglobales</taxon>
        <taxon>Acidobacteriaceae</taxon>
        <taxon>Alloacidobacterium</taxon>
    </lineage>
</organism>
<dbReference type="CDD" id="cd00796">
    <property type="entry name" value="INT_Rci_Hp1_C"/>
    <property type="match status" value="1"/>
</dbReference>